<feature type="compositionally biased region" description="Basic and acidic residues" evidence="1">
    <location>
        <begin position="39"/>
        <end position="50"/>
    </location>
</feature>
<name>A0A0B6Z6V0_9EUPU</name>
<evidence type="ECO:0000256" key="1">
    <source>
        <dbReference type="SAM" id="MobiDB-lite"/>
    </source>
</evidence>
<sequence length="50" mass="5665">MNNENSRYSTKIIRETDIPSTDHRPSFPSADCKLSLPSTDRRPSSPSTDR</sequence>
<organism evidence="2">
    <name type="scientific">Arion vulgaris</name>
    <dbReference type="NCBI Taxonomy" id="1028688"/>
    <lineage>
        <taxon>Eukaryota</taxon>
        <taxon>Metazoa</taxon>
        <taxon>Spiralia</taxon>
        <taxon>Lophotrochozoa</taxon>
        <taxon>Mollusca</taxon>
        <taxon>Gastropoda</taxon>
        <taxon>Heterobranchia</taxon>
        <taxon>Euthyneura</taxon>
        <taxon>Panpulmonata</taxon>
        <taxon>Eupulmonata</taxon>
        <taxon>Stylommatophora</taxon>
        <taxon>Helicina</taxon>
        <taxon>Arionoidea</taxon>
        <taxon>Arionidae</taxon>
        <taxon>Arion</taxon>
    </lineage>
</organism>
<dbReference type="EMBL" id="HACG01017474">
    <property type="protein sequence ID" value="CEK64339.1"/>
    <property type="molecule type" value="Transcribed_RNA"/>
</dbReference>
<feature type="compositionally biased region" description="Basic and acidic residues" evidence="1">
    <location>
        <begin position="12"/>
        <end position="25"/>
    </location>
</feature>
<accession>A0A0B6Z6V0</accession>
<evidence type="ECO:0000313" key="2">
    <source>
        <dbReference type="EMBL" id="CEK64339.1"/>
    </source>
</evidence>
<proteinExistence type="predicted"/>
<dbReference type="AlphaFoldDB" id="A0A0B6Z6V0"/>
<protein>
    <submittedName>
        <fullName evidence="2">Uncharacterized protein</fullName>
    </submittedName>
</protein>
<gene>
    <name evidence="2" type="primary">ORF51436</name>
</gene>
<reference evidence="2" key="1">
    <citation type="submission" date="2014-12" db="EMBL/GenBank/DDBJ databases">
        <title>Insight into the proteome of Arion vulgaris.</title>
        <authorList>
            <person name="Aradska J."/>
            <person name="Bulat T."/>
            <person name="Smidak R."/>
            <person name="Sarate P."/>
            <person name="Gangsoo J."/>
            <person name="Sialana F."/>
            <person name="Bilban M."/>
            <person name="Lubec G."/>
        </authorList>
    </citation>
    <scope>NUCLEOTIDE SEQUENCE</scope>
    <source>
        <tissue evidence="2">Skin</tissue>
    </source>
</reference>
<feature type="region of interest" description="Disordered" evidence="1">
    <location>
        <begin position="1"/>
        <end position="50"/>
    </location>
</feature>